<accession>A0A7S7SHV4</accession>
<keyword evidence="2" id="KW-1185">Reference proteome</keyword>
<dbReference type="Pfam" id="PF12710">
    <property type="entry name" value="HAD"/>
    <property type="match status" value="1"/>
</dbReference>
<reference evidence="1 2" key="1">
    <citation type="submission" date="2020-10" db="EMBL/GenBank/DDBJ databases">
        <title>Complete genome sequence of Paludibaculum fermentans P105T, a facultatively anaerobic acidobacterium capable of dissimilatory Fe(III) reduction.</title>
        <authorList>
            <person name="Dedysh S.N."/>
            <person name="Beletsky A.V."/>
            <person name="Kulichevskaya I.S."/>
            <person name="Mardanov A.V."/>
            <person name="Ravin N.V."/>
        </authorList>
    </citation>
    <scope>NUCLEOTIDE SEQUENCE [LARGE SCALE GENOMIC DNA]</scope>
    <source>
        <strain evidence="1 2">P105</strain>
    </source>
</reference>
<dbReference type="KEGG" id="pfer:IRI77_26460"/>
<gene>
    <name evidence="1" type="ORF">IRI77_26460</name>
</gene>
<dbReference type="NCBIfam" id="TIGR01488">
    <property type="entry name" value="HAD-SF-IB"/>
    <property type="match status" value="1"/>
</dbReference>
<dbReference type="RefSeq" id="WP_194448001.1">
    <property type="nucleotide sequence ID" value="NZ_CP063849.1"/>
</dbReference>
<dbReference type="Gene3D" id="3.90.1470.20">
    <property type="match status" value="1"/>
</dbReference>
<evidence type="ECO:0000313" key="1">
    <source>
        <dbReference type="EMBL" id="QOY86332.1"/>
    </source>
</evidence>
<proteinExistence type="predicted"/>
<name>A0A7S7SHV4_PALFE</name>
<dbReference type="EMBL" id="CP063849">
    <property type="protein sequence ID" value="QOY86332.1"/>
    <property type="molecule type" value="Genomic_DNA"/>
</dbReference>
<organism evidence="1 2">
    <name type="scientific">Paludibaculum fermentans</name>
    <dbReference type="NCBI Taxonomy" id="1473598"/>
    <lineage>
        <taxon>Bacteria</taxon>
        <taxon>Pseudomonadati</taxon>
        <taxon>Acidobacteriota</taxon>
        <taxon>Terriglobia</taxon>
        <taxon>Bryobacterales</taxon>
        <taxon>Bryobacteraceae</taxon>
        <taxon>Paludibaculum</taxon>
    </lineage>
</organism>
<evidence type="ECO:0000313" key="2">
    <source>
        <dbReference type="Proteomes" id="UP000593892"/>
    </source>
</evidence>
<dbReference type="Gene3D" id="3.40.50.1000">
    <property type="entry name" value="HAD superfamily/HAD-like"/>
    <property type="match status" value="1"/>
</dbReference>
<dbReference type="InterPro" id="IPR023214">
    <property type="entry name" value="HAD_sf"/>
</dbReference>
<dbReference type="AlphaFoldDB" id="A0A7S7SHV4"/>
<sequence>MPSSVLITDFDGTISRLDFYELALPHCSKGSVPDFWQGYSTGRLTHFEAMAGIFGQIRCSEAELQALLPLMEVDPGLPAAVAQLHDSGWDVVIVSNGSNWYIDQLLSGLGLGHLEVHSNPGHYVEGSGLVLQPPVGSPFYSPEYGIDKSAVVRTALKHYDRVAFAGNGPPDEKPALLVDAELRFATGWLANNLKRSGVSFHPFRRWSEIARFLSGEAPRP</sequence>
<dbReference type="Proteomes" id="UP000593892">
    <property type="component" value="Chromosome"/>
</dbReference>
<protein>
    <submittedName>
        <fullName evidence="1">HAD-IB family phosphatase</fullName>
    </submittedName>
</protein>
<dbReference type="InterPro" id="IPR036412">
    <property type="entry name" value="HAD-like_sf"/>
</dbReference>
<dbReference type="SUPFAM" id="SSF56784">
    <property type="entry name" value="HAD-like"/>
    <property type="match status" value="1"/>
</dbReference>